<protein>
    <submittedName>
        <fullName evidence="3">Cupin domain-containing protein</fullName>
    </submittedName>
</protein>
<proteinExistence type="predicted"/>
<organism evidence="3 4">
    <name type="scientific">Novosphingobium anseongense</name>
    <dbReference type="NCBI Taxonomy" id="3133436"/>
    <lineage>
        <taxon>Bacteria</taxon>
        <taxon>Pseudomonadati</taxon>
        <taxon>Pseudomonadota</taxon>
        <taxon>Alphaproteobacteria</taxon>
        <taxon>Sphingomonadales</taxon>
        <taxon>Sphingomonadaceae</taxon>
        <taxon>Novosphingobium</taxon>
    </lineage>
</organism>
<dbReference type="Proteomes" id="UP001361239">
    <property type="component" value="Unassembled WGS sequence"/>
</dbReference>
<evidence type="ECO:0000313" key="4">
    <source>
        <dbReference type="Proteomes" id="UP001361239"/>
    </source>
</evidence>
<dbReference type="PANTHER" id="PTHR38599:SF1">
    <property type="entry name" value="CUPIN DOMAIN PROTEIN (AFU_ORTHOLOGUE AFUA_3G13620)"/>
    <property type="match status" value="1"/>
</dbReference>
<evidence type="ECO:0000256" key="1">
    <source>
        <dbReference type="SAM" id="SignalP"/>
    </source>
</evidence>
<evidence type="ECO:0000313" key="3">
    <source>
        <dbReference type="EMBL" id="MEJ5975195.1"/>
    </source>
</evidence>
<dbReference type="EMBL" id="JBBHJZ010000001">
    <property type="protein sequence ID" value="MEJ5975195.1"/>
    <property type="molecule type" value="Genomic_DNA"/>
</dbReference>
<keyword evidence="1" id="KW-0732">Signal</keyword>
<reference evidence="3 4" key="1">
    <citation type="submission" date="2024-03" db="EMBL/GenBank/DDBJ databases">
        <authorList>
            <person name="Jo J.-H."/>
        </authorList>
    </citation>
    <scope>NUCLEOTIDE SEQUENCE [LARGE SCALE GENOMIC DNA]</scope>
    <source>
        <strain evidence="3 4">PS1R-30</strain>
    </source>
</reference>
<feature type="signal peptide" evidence="1">
    <location>
        <begin position="1"/>
        <end position="18"/>
    </location>
</feature>
<gene>
    <name evidence="3" type="ORF">WG901_00990</name>
</gene>
<dbReference type="InterPro" id="IPR014710">
    <property type="entry name" value="RmlC-like_jellyroll"/>
</dbReference>
<dbReference type="Gene3D" id="2.60.120.10">
    <property type="entry name" value="Jelly Rolls"/>
    <property type="match status" value="1"/>
</dbReference>
<sequence>MRHALALLGLIAAQAVLADTPASAPPPPMDVHYDVPQDKGPQHVNAVLRVFPVGGSSGWHTHPGAEIAYLIEGEMTLERAGQPTRTLHAGESFMVPRGLAHNGANIGKVPARLAITYVTDKDAPVRSLTPAPQHADH</sequence>
<dbReference type="SUPFAM" id="SSF51182">
    <property type="entry name" value="RmlC-like cupins"/>
    <property type="match status" value="1"/>
</dbReference>
<dbReference type="PANTHER" id="PTHR38599">
    <property type="entry name" value="CUPIN DOMAIN PROTEIN (AFU_ORTHOLOGUE AFUA_3G13620)"/>
    <property type="match status" value="1"/>
</dbReference>
<name>A0ABU8RQ44_9SPHN</name>
<feature type="domain" description="Cupin type-2" evidence="2">
    <location>
        <begin position="50"/>
        <end position="113"/>
    </location>
</feature>
<feature type="chain" id="PRO_5047103116" evidence="1">
    <location>
        <begin position="19"/>
        <end position="137"/>
    </location>
</feature>
<evidence type="ECO:0000259" key="2">
    <source>
        <dbReference type="Pfam" id="PF07883"/>
    </source>
</evidence>
<dbReference type="RefSeq" id="WP_339585162.1">
    <property type="nucleotide sequence ID" value="NZ_JBBHJZ010000001.1"/>
</dbReference>
<keyword evidence="4" id="KW-1185">Reference proteome</keyword>
<dbReference type="InterPro" id="IPR013096">
    <property type="entry name" value="Cupin_2"/>
</dbReference>
<comment type="caution">
    <text evidence="3">The sequence shown here is derived from an EMBL/GenBank/DDBJ whole genome shotgun (WGS) entry which is preliminary data.</text>
</comment>
<accession>A0ABU8RQ44</accession>
<dbReference type="InterPro" id="IPR011051">
    <property type="entry name" value="RmlC_Cupin_sf"/>
</dbReference>
<dbReference type="Pfam" id="PF07883">
    <property type="entry name" value="Cupin_2"/>
    <property type="match status" value="1"/>
</dbReference>